<evidence type="ECO:0000313" key="4">
    <source>
        <dbReference type="Proteomes" id="UP000029723"/>
    </source>
</evidence>
<reference evidence="3 4" key="1">
    <citation type="submission" date="2014-07" db="EMBL/GenBank/DDBJ databases">
        <authorList>
            <person name="McCorrison J."/>
            <person name="Sanka R."/>
            <person name="Torralba M."/>
            <person name="Gillis M."/>
            <person name="Haft D.H."/>
            <person name="Methe B."/>
            <person name="Sutton G."/>
            <person name="Nelson K.E."/>
        </authorList>
    </citation>
    <scope>NUCLEOTIDE SEQUENCE [LARGE SCALE GENOMIC DNA]</scope>
    <source>
        <strain evidence="3 4">S9-PR14</strain>
    </source>
</reference>
<keyword evidence="1" id="KW-0472">Membrane</keyword>
<dbReference type="AlphaFoldDB" id="A0A098YQU0"/>
<proteinExistence type="predicted"/>
<dbReference type="Pfam" id="PF19762">
    <property type="entry name" value="DUF6249"/>
    <property type="match status" value="1"/>
</dbReference>
<evidence type="ECO:0000313" key="3">
    <source>
        <dbReference type="EMBL" id="KGI21617.1"/>
    </source>
</evidence>
<feature type="domain" description="DUF6249" evidence="2">
    <location>
        <begin position="123"/>
        <end position="229"/>
    </location>
</feature>
<sequence>MQQNIVTYRHIDVKQKGLKKMKQYLLMLSMLLTFSISGMQAQGKHRSHQQTATTIAVTDTAKQGVEAYSDTTTVMDTDTINVVDDNAAYANSDDDENWENDPFTFWNKNIGWHIGGIFFAIFVITIVFLFLALPFIVIIVLLRYLIKRHNDRVDIAKQAIASGQPIPEDVKPTAARNSDDLWKGGIINIATGVGLVIMFSIWGSNTLIGIGCLLICFGIGHLVIAKTSRKDNDKIE</sequence>
<keyword evidence="1" id="KW-0812">Transmembrane</keyword>
<feature type="transmembrane region" description="Helical" evidence="1">
    <location>
        <begin position="181"/>
        <end position="201"/>
    </location>
</feature>
<evidence type="ECO:0000259" key="2">
    <source>
        <dbReference type="Pfam" id="PF19762"/>
    </source>
</evidence>
<gene>
    <name evidence="3" type="ORF">HMPREF9304_09220</name>
</gene>
<organism evidence="3 4">
    <name type="scientific">Hoylesella timonensis S9-PR14</name>
    <dbReference type="NCBI Taxonomy" id="1401062"/>
    <lineage>
        <taxon>Bacteria</taxon>
        <taxon>Pseudomonadati</taxon>
        <taxon>Bacteroidota</taxon>
        <taxon>Bacteroidia</taxon>
        <taxon>Bacteroidales</taxon>
        <taxon>Prevotellaceae</taxon>
        <taxon>Hoylesella</taxon>
    </lineage>
</organism>
<evidence type="ECO:0000256" key="1">
    <source>
        <dbReference type="SAM" id="Phobius"/>
    </source>
</evidence>
<accession>A0A098YQU0</accession>
<feature type="transmembrane region" description="Helical" evidence="1">
    <location>
        <begin position="110"/>
        <end position="142"/>
    </location>
</feature>
<dbReference type="InterPro" id="IPR046216">
    <property type="entry name" value="DUF6249"/>
</dbReference>
<comment type="caution">
    <text evidence="3">The sequence shown here is derived from an EMBL/GenBank/DDBJ whole genome shotgun (WGS) entry which is preliminary data.</text>
</comment>
<keyword evidence="1" id="KW-1133">Transmembrane helix</keyword>
<feature type="transmembrane region" description="Helical" evidence="1">
    <location>
        <begin position="207"/>
        <end position="225"/>
    </location>
</feature>
<dbReference type="EMBL" id="JRPQ01000140">
    <property type="protein sequence ID" value="KGI21617.1"/>
    <property type="molecule type" value="Genomic_DNA"/>
</dbReference>
<name>A0A098YQU0_9BACT</name>
<protein>
    <recommendedName>
        <fullName evidence="2">DUF6249 domain-containing protein</fullName>
    </recommendedName>
</protein>
<feature type="transmembrane region" description="Helical" evidence="1">
    <location>
        <begin position="24"/>
        <end position="41"/>
    </location>
</feature>
<dbReference type="Proteomes" id="UP000029723">
    <property type="component" value="Unassembled WGS sequence"/>
</dbReference>